<keyword evidence="2" id="KW-1185">Reference proteome</keyword>
<gene>
    <name evidence="1" type="ORF">ADN01_07190</name>
</gene>
<protein>
    <submittedName>
        <fullName evidence="1">Uncharacterized protein</fullName>
    </submittedName>
</protein>
<dbReference type="NCBIfam" id="NF038128">
    <property type="entry name" value="choice_anch_J"/>
    <property type="match status" value="1"/>
</dbReference>
<dbReference type="AlphaFoldDB" id="A0A0P6Y5V0"/>
<dbReference type="Pfam" id="PF20773">
    <property type="entry name" value="InhA-like_MAM"/>
    <property type="match status" value="1"/>
</dbReference>
<dbReference type="PATRIC" id="fig|229921.5.peg.1676"/>
<dbReference type="EMBL" id="LGCM01000028">
    <property type="protein sequence ID" value="KPL84855.1"/>
    <property type="molecule type" value="Genomic_DNA"/>
</dbReference>
<dbReference type="STRING" id="229921.ADN01_07190"/>
<dbReference type="OrthoDB" id="275270at2"/>
<name>A0A0P6Y5V0_9CHLR</name>
<accession>A0A0P6Y5V0</accession>
<dbReference type="RefSeq" id="WP_062418736.1">
    <property type="nucleotide sequence ID" value="NZ_DF967974.1"/>
</dbReference>
<proteinExistence type="predicted"/>
<comment type="caution">
    <text evidence="1">The sequence shown here is derived from an EMBL/GenBank/DDBJ whole genome shotgun (WGS) entry which is preliminary data.</text>
</comment>
<dbReference type="Proteomes" id="UP000050501">
    <property type="component" value="Unassembled WGS sequence"/>
</dbReference>
<evidence type="ECO:0000313" key="1">
    <source>
        <dbReference type="EMBL" id="KPL84855.1"/>
    </source>
</evidence>
<sequence length="688" mass="76874">MNSKWVILILVILSVLCCVCLIGMALTGGLAAWGITRAASTAVYEEFPAPSQLLTDMPFDEFDSFLTPEPFSNEPQVIPTLVREPADADAYETLNTLKNQIVPNNDMRELAKRLGGKGDIPEVVPPAAEAAKLGEKRSFWVTNVDTNENFQITGVLRYIGTNLYFWIEDGVSYNERELKDLSEAFDTKIYPTNREFFGSEWSPGIDQDPRLYILLAGGLGNNLAGYFSSADSVHPLAHEYSNAHEMFLLNADNIELGEEFTYGVLAHEFQHMIHWYRDRNEESWLNEGFSELASFLNNYDPGGFDMVFMSDPDLQLNDWPNDPSATGPHYGAGFLFVTYFLDRLGEEATRMLVAHPDNGLDSVDTVLTELGKVDPLTGEPMSADELFRDWTVANYLRDDDVADGRYTYHNYKNAPQVYSFERFSTCPTGEQSRAVSQYGTDYFVLSCKGDVTLKFEGTTEVGVLPEQPYSGQYAFWSNKGDESDMMLTQKFDFSGVSGDLKMSFRTWYDLEKDYDYLYLLASKDDGQSWEIVKTPSGTDQDPSGNSYGWAYNGVTNGWIEETVDLSAYAGQTVTLRFEYVTDAAVNGEGFLLDDVSIPAIAYFSDFETDNGGWESAGWVRIQNRLPQTFLLTVVEVGGTTTVVPVTLDETLSAEIPLSFSSGTKEVVIVVSGTTRFTRQTASYRLSVE</sequence>
<dbReference type="Gene3D" id="2.60.120.260">
    <property type="entry name" value="Galactose-binding domain-like"/>
    <property type="match status" value="1"/>
</dbReference>
<reference evidence="1 2" key="1">
    <citation type="submission" date="2015-07" db="EMBL/GenBank/DDBJ databases">
        <title>Genome sequence of Levilinea saccharolytica DSM 16555.</title>
        <authorList>
            <person name="Hemp J."/>
            <person name="Ward L.M."/>
            <person name="Pace L.A."/>
            <person name="Fischer W.W."/>
        </authorList>
    </citation>
    <scope>NUCLEOTIDE SEQUENCE [LARGE SCALE GENOMIC DNA]</scope>
    <source>
        <strain evidence="1 2">KIBI-1</strain>
    </source>
</reference>
<evidence type="ECO:0000313" key="2">
    <source>
        <dbReference type="Proteomes" id="UP000050501"/>
    </source>
</evidence>
<organism evidence="1 2">
    <name type="scientific">Levilinea saccharolytica</name>
    <dbReference type="NCBI Taxonomy" id="229921"/>
    <lineage>
        <taxon>Bacteria</taxon>
        <taxon>Bacillati</taxon>
        <taxon>Chloroflexota</taxon>
        <taxon>Anaerolineae</taxon>
        <taxon>Anaerolineales</taxon>
        <taxon>Anaerolineaceae</taxon>
        <taxon>Levilinea</taxon>
    </lineage>
</organism>